<dbReference type="AlphaFoldDB" id="A0A9P7BQB4"/>
<reference evidence="1" key="1">
    <citation type="journal article" date="2020" name="Microb. Genom.">
        <title>Genetic diversity of clinical and environmental Mucorales isolates obtained from an investigation of mucormycosis cases among solid organ transplant recipients.</title>
        <authorList>
            <person name="Nguyen M.H."/>
            <person name="Kaul D."/>
            <person name="Muto C."/>
            <person name="Cheng S.J."/>
            <person name="Richter R.A."/>
            <person name="Bruno V.M."/>
            <person name="Liu G."/>
            <person name="Beyhan S."/>
            <person name="Sundermann A.J."/>
            <person name="Mounaud S."/>
            <person name="Pasculle A.W."/>
            <person name="Nierman W.C."/>
            <person name="Driscoll E."/>
            <person name="Cumbie R."/>
            <person name="Clancy C.J."/>
            <person name="Dupont C.L."/>
        </authorList>
    </citation>
    <scope>NUCLEOTIDE SEQUENCE</scope>
    <source>
        <strain evidence="1">GL11</strain>
    </source>
</reference>
<dbReference type="Proteomes" id="UP000716291">
    <property type="component" value="Unassembled WGS sequence"/>
</dbReference>
<sequence>MANNMDFEYLSLIELDYAEEIAISLMSMMRVKNELSLGILEISKALLQESSKFEASREEENADNLRMRAKLKKIGRSLLLDAVKFPVPRRDRQRMVWLGYGSLEAFWNPLRCQEGKPKTVVLAERGLVHSRALELEGYVAFLRSLFEHIAVLQTHYVIHQLVKLLPIRFTDSFGYYLISGTSLLAIP</sequence>
<organism evidence="1 2">
    <name type="scientific">Rhizopus oryzae</name>
    <name type="common">Mucormycosis agent</name>
    <name type="synonym">Rhizopus arrhizus var. delemar</name>
    <dbReference type="NCBI Taxonomy" id="64495"/>
    <lineage>
        <taxon>Eukaryota</taxon>
        <taxon>Fungi</taxon>
        <taxon>Fungi incertae sedis</taxon>
        <taxon>Mucoromycota</taxon>
        <taxon>Mucoromycotina</taxon>
        <taxon>Mucoromycetes</taxon>
        <taxon>Mucorales</taxon>
        <taxon>Mucorineae</taxon>
        <taxon>Rhizopodaceae</taxon>
        <taxon>Rhizopus</taxon>
    </lineage>
</organism>
<dbReference type="EMBL" id="JAANQT010001373">
    <property type="protein sequence ID" value="KAG1305413.1"/>
    <property type="molecule type" value="Genomic_DNA"/>
</dbReference>
<protein>
    <submittedName>
        <fullName evidence="1">Uncharacterized protein</fullName>
    </submittedName>
</protein>
<gene>
    <name evidence="1" type="ORF">G6F64_008397</name>
</gene>
<keyword evidence="2" id="KW-1185">Reference proteome</keyword>
<name>A0A9P7BQB4_RHIOR</name>
<comment type="caution">
    <text evidence="1">The sequence shown here is derived from an EMBL/GenBank/DDBJ whole genome shotgun (WGS) entry which is preliminary data.</text>
</comment>
<evidence type="ECO:0000313" key="2">
    <source>
        <dbReference type="Proteomes" id="UP000716291"/>
    </source>
</evidence>
<proteinExistence type="predicted"/>
<evidence type="ECO:0000313" key="1">
    <source>
        <dbReference type="EMBL" id="KAG1305413.1"/>
    </source>
</evidence>
<accession>A0A9P7BQB4</accession>